<gene>
    <name evidence="5" type="ORF">BCR35DRAFT_269937</name>
</gene>
<dbReference type="AlphaFoldDB" id="A0A1Y2E906"/>
<dbReference type="InParanoid" id="A0A1Y2E906"/>
<dbReference type="Gene3D" id="3.40.50.300">
    <property type="entry name" value="P-loop containing nucleotide triphosphate hydrolases"/>
    <property type="match status" value="1"/>
</dbReference>
<evidence type="ECO:0000256" key="1">
    <source>
        <dbReference type="ARBA" id="ARBA00022741"/>
    </source>
</evidence>
<dbReference type="PROSITE" id="PS51417">
    <property type="entry name" value="ARF"/>
    <property type="match status" value="1"/>
</dbReference>
<feature type="binding site" evidence="3">
    <location>
        <begin position="119"/>
        <end position="122"/>
    </location>
    <ligand>
        <name>GTP</name>
        <dbReference type="ChEBI" id="CHEBI:37565"/>
    </ligand>
</feature>
<feature type="non-terminal residue" evidence="5">
    <location>
        <position position="1"/>
    </location>
</feature>
<dbReference type="Proteomes" id="UP000193467">
    <property type="component" value="Unassembled WGS sequence"/>
</dbReference>
<dbReference type="GO" id="GO:0006886">
    <property type="term" value="P:intracellular protein transport"/>
    <property type="evidence" value="ECO:0007669"/>
    <property type="project" value="TreeGrafter"/>
</dbReference>
<dbReference type="PANTHER" id="PTHR45909:SF1">
    <property type="entry name" value="ADP-RIBOSYLATION FACTOR-RELATED PROTEIN 1"/>
    <property type="match status" value="1"/>
</dbReference>
<sequence length="175" mass="19255">QDFAVLMMGLEGAGKSTFIGRAQEVLNFVKFKPGKVARTPVKKTPDTKIAFASSIMTFRDQSGAAARRPKWLNNISDHHSVCFIVDATNREGINVAFTALQSVLHSAWMTGVPLLILVNKLDLASAEPFEQIKQHFMPLLQQRPPGSAWGVMPLSALRGDGVSDAVMWLFTWSQT</sequence>
<feature type="binding site" evidence="4">
    <location>
        <position position="39"/>
    </location>
    <ligand>
        <name>Mg(2+)</name>
        <dbReference type="ChEBI" id="CHEBI:18420"/>
    </ligand>
</feature>
<dbReference type="GO" id="GO:0046872">
    <property type="term" value="F:metal ion binding"/>
    <property type="evidence" value="ECO:0007669"/>
    <property type="project" value="UniProtKB-KW"/>
</dbReference>
<dbReference type="GO" id="GO:0043001">
    <property type="term" value="P:Golgi to plasma membrane protein transport"/>
    <property type="evidence" value="ECO:0007669"/>
    <property type="project" value="TreeGrafter"/>
</dbReference>
<accession>A0A1Y2E906</accession>
<dbReference type="PANTHER" id="PTHR45909">
    <property type="entry name" value="ADP-RIBOSYLATION FACTOR-RELATED PROTEIN 1"/>
    <property type="match status" value="1"/>
</dbReference>
<feature type="binding site" evidence="3">
    <location>
        <begin position="9"/>
        <end position="16"/>
    </location>
    <ligand>
        <name>GTP</name>
        <dbReference type="ChEBI" id="CHEBI:37565"/>
    </ligand>
</feature>
<organism evidence="5 6">
    <name type="scientific">Leucosporidium creatinivorum</name>
    <dbReference type="NCBI Taxonomy" id="106004"/>
    <lineage>
        <taxon>Eukaryota</taxon>
        <taxon>Fungi</taxon>
        <taxon>Dikarya</taxon>
        <taxon>Basidiomycota</taxon>
        <taxon>Pucciniomycotina</taxon>
        <taxon>Microbotryomycetes</taxon>
        <taxon>Leucosporidiales</taxon>
        <taxon>Leucosporidium</taxon>
    </lineage>
</organism>
<dbReference type="EMBL" id="MCGR01000059">
    <property type="protein sequence ID" value="ORY68041.1"/>
    <property type="molecule type" value="Genomic_DNA"/>
</dbReference>
<name>A0A1Y2E906_9BASI</name>
<dbReference type="GO" id="GO:0003924">
    <property type="term" value="F:GTPase activity"/>
    <property type="evidence" value="ECO:0007669"/>
    <property type="project" value="InterPro"/>
</dbReference>
<feature type="binding site" evidence="4">
    <location>
        <position position="16"/>
    </location>
    <ligand>
        <name>Mg(2+)</name>
        <dbReference type="ChEBI" id="CHEBI:18420"/>
    </ligand>
</feature>
<dbReference type="GO" id="GO:0034067">
    <property type="term" value="P:protein localization to Golgi apparatus"/>
    <property type="evidence" value="ECO:0007669"/>
    <property type="project" value="TreeGrafter"/>
</dbReference>
<dbReference type="GO" id="GO:0005525">
    <property type="term" value="F:GTP binding"/>
    <property type="evidence" value="ECO:0007669"/>
    <property type="project" value="UniProtKB-KW"/>
</dbReference>
<dbReference type="InterPro" id="IPR024156">
    <property type="entry name" value="Small_GTPase_ARF"/>
</dbReference>
<dbReference type="SUPFAM" id="SSF52540">
    <property type="entry name" value="P-loop containing nucleoside triphosphate hydrolases"/>
    <property type="match status" value="1"/>
</dbReference>
<evidence type="ECO:0000256" key="4">
    <source>
        <dbReference type="PIRSR" id="PIRSR606689-2"/>
    </source>
</evidence>
<proteinExistence type="predicted"/>
<evidence type="ECO:0000256" key="3">
    <source>
        <dbReference type="PIRSR" id="PIRSR606689-1"/>
    </source>
</evidence>
<dbReference type="GO" id="GO:0005794">
    <property type="term" value="C:Golgi apparatus"/>
    <property type="evidence" value="ECO:0007669"/>
    <property type="project" value="TreeGrafter"/>
</dbReference>
<evidence type="ECO:0000313" key="5">
    <source>
        <dbReference type="EMBL" id="ORY68041.1"/>
    </source>
</evidence>
<feature type="binding site" evidence="3">
    <location>
        <position position="63"/>
    </location>
    <ligand>
        <name>GTP</name>
        <dbReference type="ChEBI" id="CHEBI:37565"/>
    </ligand>
</feature>
<keyword evidence="2 3" id="KW-0342">GTP-binding</keyword>
<dbReference type="InterPro" id="IPR006689">
    <property type="entry name" value="Small_GTPase_ARF/SAR"/>
</dbReference>
<dbReference type="STRING" id="106004.A0A1Y2E906"/>
<protein>
    <submittedName>
        <fullName evidence="5">p-loop containing nucleoside triphosphate hydrolase protein</fullName>
    </submittedName>
</protein>
<dbReference type="Pfam" id="PF00025">
    <property type="entry name" value="Arf"/>
    <property type="match status" value="1"/>
</dbReference>
<keyword evidence="1 3" id="KW-0547">Nucleotide-binding</keyword>
<dbReference type="InterPro" id="IPR027417">
    <property type="entry name" value="P-loop_NTPase"/>
</dbReference>
<keyword evidence="4" id="KW-0460">Magnesium</keyword>
<comment type="caution">
    <text evidence="5">The sequence shown here is derived from an EMBL/GenBank/DDBJ whole genome shotgun (WGS) entry which is preliminary data.</text>
</comment>
<reference evidence="5 6" key="1">
    <citation type="submission" date="2016-07" db="EMBL/GenBank/DDBJ databases">
        <title>Pervasive Adenine N6-methylation of Active Genes in Fungi.</title>
        <authorList>
            <consortium name="DOE Joint Genome Institute"/>
            <person name="Mondo S.J."/>
            <person name="Dannebaum R.O."/>
            <person name="Kuo R.C."/>
            <person name="Labutti K."/>
            <person name="Haridas S."/>
            <person name="Kuo A."/>
            <person name="Salamov A."/>
            <person name="Ahrendt S.R."/>
            <person name="Lipzen A."/>
            <person name="Sullivan W."/>
            <person name="Andreopoulos W.B."/>
            <person name="Clum A."/>
            <person name="Lindquist E."/>
            <person name="Daum C."/>
            <person name="Ramamoorthy G.K."/>
            <person name="Gryganskyi A."/>
            <person name="Culley D."/>
            <person name="Magnuson J.K."/>
            <person name="James T.Y."/>
            <person name="O'Malley M.A."/>
            <person name="Stajich J.E."/>
            <person name="Spatafora J.W."/>
            <person name="Visel A."/>
            <person name="Grigoriev I.V."/>
        </authorList>
    </citation>
    <scope>NUCLEOTIDE SEQUENCE [LARGE SCALE GENOMIC DNA]</scope>
    <source>
        <strain evidence="5 6">62-1032</strain>
    </source>
</reference>
<evidence type="ECO:0000313" key="6">
    <source>
        <dbReference type="Proteomes" id="UP000193467"/>
    </source>
</evidence>
<keyword evidence="5" id="KW-0378">Hydrolase</keyword>
<keyword evidence="4" id="KW-0479">Metal-binding</keyword>
<keyword evidence="6" id="KW-1185">Reference proteome</keyword>
<dbReference type="OrthoDB" id="414781at2759"/>
<evidence type="ECO:0000256" key="2">
    <source>
        <dbReference type="ARBA" id="ARBA00023134"/>
    </source>
</evidence>